<reference evidence="3 4" key="1">
    <citation type="journal article" date="2011" name="J. Bacteriol.">
        <title>Genome sequence of Chthoniobacter flavus Ellin428, an aerobic heterotrophic soil bacterium.</title>
        <authorList>
            <person name="Kant R."/>
            <person name="van Passel M.W."/>
            <person name="Palva A."/>
            <person name="Lucas S."/>
            <person name="Lapidus A."/>
            <person name="Glavina Del Rio T."/>
            <person name="Dalin E."/>
            <person name="Tice H."/>
            <person name="Bruce D."/>
            <person name="Goodwin L."/>
            <person name="Pitluck S."/>
            <person name="Larimer F.W."/>
            <person name="Land M.L."/>
            <person name="Hauser L."/>
            <person name="Sangwan P."/>
            <person name="de Vos W.M."/>
            <person name="Janssen P.H."/>
            <person name="Smidt H."/>
        </authorList>
    </citation>
    <scope>NUCLEOTIDE SEQUENCE [LARGE SCALE GENOMIC DNA]</scope>
    <source>
        <strain evidence="3 4">Ellin428</strain>
    </source>
</reference>
<feature type="domain" description="Glycosyl transferase family 1" evidence="1">
    <location>
        <begin position="178"/>
        <end position="342"/>
    </location>
</feature>
<dbReference type="Pfam" id="PF00534">
    <property type="entry name" value="Glycos_transf_1"/>
    <property type="match status" value="1"/>
</dbReference>
<name>B4CZV5_9BACT</name>
<dbReference type="eggNOG" id="COG0438">
    <property type="taxonomic scope" value="Bacteria"/>
</dbReference>
<dbReference type="STRING" id="497964.CfE428DRAFT_2193"/>
<dbReference type="GO" id="GO:0016757">
    <property type="term" value="F:glycosyltransferase activity"/>
    <property type="evidence" value="ECO:0007669"/>
    <property type="project" value="InterPro"/>
</dbReference>
<proteinExistence type="predicted"/>
<evidence type="ECO:0000313" key="4">
    <source>
        <dbReference type="Proteomes" id="UP000005824"/>
    </source>
</evidence>
<dbReference type="EMBL" id="ABVL01000005">
    <property type="protein sequence ID" value="EDY20269.1"/>
    <property type="molecule type" value="Genomic_DNA"/>
</dbReference>
<dbReference type="PANTHER" id="PTHR45947:SF3">
    <property type="entry name" value="SULFOQUINOVOSYL TRANSFERASE SQD2"/>
    <property type="match status" value="1"/>
</dbReference>
<sequence length="367" mass="40210">MKILHVVNSLDPGGMENGVVNLTRGLEARGFISHVACLERRGAFSARLPASSQVFLLGKSGGFSPRAAWRLARLISRIKPDVIHSHNLGPLIYSGLATLGGRRCPLVQGEHSQLTKEEFLPRRLRQRRWLYRGCHTIHTVSTAMREELIQCGFPAQKIVAIANGVDTTRFTPSDRLAARQSFSVPADSLCIGIVGRFGPFKQHIQLIDAFEQIVPNFPHARLLIAGGGGSQEAAVTERVRQSTFRPLIHLLGYQSDPVACYQALDLLAIPSINEGLSNAALEAMACGVPALARSGCGHEQIITHGEDGWIAPLETTDDLARELTEILSEPVRLVDFGRNARKKVTSKFSLESMITAYEHLYRAAALR</sequence>
<evidence type="ECO:0000313" key="3">
    <source>
        <dbReference type="EMBL" id="EDY20269.1"/>
    </source>
</evidence>
<evidence type="ECO:0000259" key="2">
    <source>
        <dbReference type="Pfam" id="PF13439"/>
    </source>
</evidence>
<evidence type="ECO:0000259" key="1">
    <source>
        <dbReference type="Pfam" id="PF00534"/>
    </source>
</evidence>
<accession>B4CZV5</accession>
<feature type="domain" description="Glycosyltransferase subfamily 4-like N-terminal" evidence="2">
    <location>
        <begin position="12"/>
        <end position="169"/>
    </location>
</feature>
<dbReference type="PANTHER" id="PTHR45947">
    <property type="entry name" value="SULFOQUINOVOSYL TRANSFERASE SQD2"/>
    <property type="match status" value="1"/>
</dbReference>
<dbReference type="SUPFAM" id="SSF53756">
    <property type="entry name" value="UDP-Glycosyltransferase/glycogen phosphorylase"/>
    <property type="match status" value="1"/>
</dbReference>
<comment type="caution">
    <text evidence="3">The sequence shown here is derived from an EMBL/GenBank/DDBJ whole genome shotgun (WGS) entry which is preliminary data.</text>
</comment>
<dbReference type="Pfam" id="PF13439">
    <property type="entry name" value="Glyco_transf_4"/>
    <property type="match status" value="1"/>
</dbReference>
<dbReference type="AlphaFoldDB" id="B4CZV5"/>
<dbReference type="InterPro" id="IPR001296">
    <property type="entry name" value="Glyco_trans_1"/>
</dbReference>
<dbReference type="Proteomes" id="UP000005824">
    <property type="component" value="Unassembled WGS sequence"/>
</dbReference>
<dbReference type="InParanoid" id="B4CZV5"/>
<keyword evidence="4" id="KW-1185">Reference proteome</keyword>
<dbReference type="InterPro" id="IPR050194">
    <property type="entry name" value="Glycosyltransferase_grp1"/>
</dbReference>
<protein>
    <submittedName>
        <fullName evidence="3">Glycosyl transferase group 1</fullName>
    </submittedName>
</protein>
<organism evidence="3 4">
    <name type="scientific">Chthoniobacter flavus Ellin428</name>
    <dbReference type="NCBI Taxonomy" id="497964"/>
    <lineage>
        <taxon>Bacteria</taxon>
        <taxon>Pseudomonadati</taxon>
        <taxon>Verrucomicrobiota</taxon>
        <taxon>Spartobacteria</taxon>
        <taxon>Chthoniobacterales</taxon>
        <taxon>Chthoniobacteraceae</taxon>
        <taxon>Chthoniobacter</taxon>
    </lineage>
</organism>
<keyword evidence="3" id="KW-0808">Transferase</keyword>
<dbReference type="Gene3D" id="3.40.50.2000">
    <property type="entry name" value="Glycogen Phosphorylase B"/>
    <property type="match status" value="2"/>
</dbReference>
<gene>
    <name evidence="3" type="ORF">CfE428DRAFT_2193</name>
</gene>
<dbReference type="RefSeq" id="WP_006979518.1">
    <property type="nucleotide sequence ID" value="NZ_ABVL01000005.1"/>
</dbReference>
<dbReference type="InterPro" id="IPR028098">
    <property type="entry name" value="Glyco_trans_4-like_N"/>
</dbReference>